<dbReference type="RefSeq" id="WP_264285716.1">
    <property type="nucleotide sequence ID" value="NZ_JAOZEV010000002.1"/>
</dbReference>
<evidence type="ECO:0000256" key="1">
    <source>
        <dbReference type="SAM" id="MobiDB-lite"/>
    </source>
</evidence>
<gene>
    <name evidence="3" type="ORF">OIU80_03750</name>
</gene>
<feature type="compositionally biased region" description="Low complexity" evidence="1">
    <location>
        <begin position="174"/>
        <end position="186"/>
    </location>
</feature>
<evidence type="ECO:0000313" key="3">
    <source>
        <dbReference type="EMBL" id="MCV9931386.1"/>
    </source>
</evidence>
<evidence type="ECO:0000313" key="4">
    <source>
        <dbReference type="Proteomes" id="UP001151133"/>
    </source>
</evidence>
<keyword evidence="2" id="KW-0812">Transmembrane</keyword>
<feature type="transmembrane region" description="Helical" evidence="2">
    <location>
        <begin position="31"/>
        <end position="51"/>
    </location>
</feature>
<name>A0A9X2ZMS9_9FLAO</name>
<comment type="caution">
    <text evidence="3">The sequence shown here is derived from an EMBL/GenBank/DDBJ whole genome shotgun (WGS) entry which is preliminary data.</text>
</comment>
<dbReference type="Proteomes" id="UP001151133">
    <property type="component" value="Unassembled WGS sequence"/>
</dbReference>
<dbReference type="AlphaFoldDB" id="A0A9X2ZMS9"/>
<organism evidence="3 4">
    <name type="scientific">Flavobacterium frigoritolerans</name>
    <dbReference type="NCBI Taxonomy" id="2987686"/>
    <lineage>
        <taxon>Bacteria</taxon>
        <taxon>Pseudomonadati</taxon>
        <taxon>Bacteroidota</taxon>
        <taxon>Flavobacteriia</taxon>
        <taxon>Flavobacteriales</taxon>
        <taxon>Flavobacteriaceae</taxon>
        <taxon>Flavobacterium</taxon>
    </lineage>
</organism>
<protein>
    <submittedName>
        <fullName evidence="3">Energy transducer TonB</fullName>
    </submittedName>
</protein>
<feature type="region of interest" description="Disordered" evidence="1">
    <location>
        <begin position="95"/>
        <end position="186"/>
    </location>
</feature>
<accession>A0A9X2ZMS9</accession>
<keyword evidence="2" id="KW-0472">Membrane</keyword>
<sequence>MAIPIGLISRLLGKASDSFANAPGSDRKKSIIVSVLLYGLIVLLLFFIRFWPPANGLNELAGGGGGGGVTVNFGDSDLGSGANYKSEVLEVKNHAKQTPVKSTPEEAILSQENSTEESVVIPQKEKTKKPITVTKPDPKPVVEKPKVSNTTNDALSSILKGSNKGGDGDDKVAGNKGKSNGSLNSNGYYGTGGSGGGTGGGNGTGNGIGTGSGYGSGSGGGSGSGSGGGSGYSLGNRKALSKPAPNYTCNEVGRVVVEVSVDRNGRTISAVAGIKGTTNTAKCLLDQAKIAAMNTKWAASNDAPEKQVGKIIYNFDLN</sequence>
<reference evidence="3" key="1">
    <citation type="submission" date="2022-10" db="EMBL/GenBank/DDBJ databases">
        <title>Two novel species of Flavobacterium.</title>
        <authorList>
            <person name="Liu Q."/>
            <person name="Xin Y.-H."/>
        </authorList>
    </citation>
    <scope>NUCLEOTIDE SEQUENCE</scope>
    <source>
        <strain evidence="3">LS1R47</strain>
    </source>
</reference>
<keyword evidence="2" id="KW-1133">Transmembrane helix</keyword>
<dbReference type="EMBL" id="JAOZEV010000002">
    <property type="protein sequence ID" value="MCV9931386.1"/>
    <property type="molecule type" value="Genomic_DNA"/>
</dbReference>
<feature type="compositionally biased region" description="Basic and acidic residues" evidence="1">
    <location>
        <begin position="136"/>
        <end position="146"/>
    </location>
</feature>
<keyword evidence="4" id="KW-1185">Reference proteome</keyword>
<evidence type="ECO:0000256" key="2">
    <source>
        <dbReference type="SAM" id="Phobius"/>
    </source>
</evidence>
<proteinExistence type="predicted"/>